<proteinExistence type="predicted"/>
<dbReference type="AlphaFoldDB" id="A0A8T0V0J2"/>
<keyword evidence="2" id="KW-1185">Reference proteome</keyword>
<reference evidence="1" key="1">
    <citation type="submission" date="2020-05" db="EMBL/GenBank/DDBJ databases">
        <title>WGS assembly of Panicum virgatum.</title>
        <authorList>
            <person name="Lovell J.T."/>
            <person name="Jenkins J."/>
            <person name="Shu S."/>
            <person name="Juenger T.E."/>
            <person name="Schmutz J."/>
        </authorList>
    </citation>
    <scope>NUCLEOTIDE SEQUENCE</scope>
    <source>
        <strain evidence="1">AP13</strain>
    </source>
</reference>
<dbReference type="EMBL" id="CM029041">
    <property type="protein sequence ID" value="KAG2629962.1"/>
    <property type="molecule type" value="Genomic_DNA"/>
</dbReference>
<evidence type="ECO:0000313" key="2">
    <source>
        <dbReference type="Proteomes" id="UP000823388"/>
    </source>
</evidence>
<sequence length="30" mass="3646">MLERCGRGIWWFRPRVRSSPSQFSYMIVTV</sequence>
<name>A0A8T0V0J2_PANVG</name>
<dbReference type="Proteomes" id="UP000823388">
    <property type="component" value="Chromosome 3K"/>
</dbReference>
<protein>
    <submittedName>
        <fullName evidence="1">Uncharacterized protein</fullName>
    </submittedName>
</protein>
<evidence type="ECO:0000313" key="1">
    <source>
        <dbReference type="EMBL" id="KAG2629962.1"/>
    </source>
</evidence>
<gene>
    <name evidence="1" type="ORF">PVAP13_3KG472201</name>
</gene>
<comment type="caution">
    <text evidence="1">The sequence shown here is derived from an EMBL/GenBank/DDBJ whole genome shotgun (WGS) entry which is preliminary data.</text>
</comment>
<organism evidence="1 2">
    <name type="scientific">Panicum virgatum</name>
    <name type="common">Blackwell switchgrass</name>
    <dbReference type="NCBI Taxonomy" id="38727"/>
    <lineage>
        <taxon>Eukaryota</taxon>
        <taxon>Viridiplantae</taxon>
        <taxon>Streptophyta</taxon>
        <taxon>Embryophyta</taxon>
        <taxon>Tracheophyta</taxon>
        <taxon>Spermatophyta</taxon>
        <taxon>Magnoliopsida</taxon>
        <taxon>Liliopsida</taxon>
        <taxon>Poales</taxon>
        <taxon>Poaceae</taxon>
        <taxon>PACMAD clade</taxon>
        <taxon>Panicoideae</taxon>
        <taxon>Panicodae</taxon>
        <taxon>Paniceae</taxon>
        <taxon>Panicinae</taxon>
        <taxon>Panicum</taxon>
        <taxon>Panicum sect. Hiantes</taxon>
    </lineage>
</organism>
<accession>A0A8T0V0J2</accession>